<evidence type="ECO:0000313" key="3">
    <source>
        <dbReference type="Proteomes" id="UP001403385"/>
    </source>
</evidence>
<dbReference type="RefSeq" id="WP_346823052.1">
    <property type="nucleotide sequence ID" value="NZ_JBDKWZ010000013.1"/>
</dbReference>
<keyword evidence="3" id="KW-1185">Reference proteome</keyword>
<dbReference type="EMBL" id="JBDKWZ010000013">
    <property type="protein sequence ID" value="MEN7550271.1"/>
    <property type="molecule type" value="Genomic_DNA"/>
</dbReference>
<dbReference type="InterPro" id="IPR017946">
    <property type="entry name" value="PLC-like_Pdiesterase_TIM-brl"/>
</dbReference>
<dbReference type="Proteomes" id="UP001403385">
    <property type="component" value="Unassembled WGS sequence"/>
</dbReference>
<gene>
    <name evidence="2" type="ORF">AAG747_20295</name>
</gene>
<name>A0AAW9SHI4_9BACT</name>
<feature type="domain" description="GP-PDE" evidence="1">
    <location>
        <begin position="30"/>
        <end position="264"/>
    </location>
</feature>
<accession>A0AAW9SHI4</accession>
<dbReference type="GO" id="GO:0008081">
    <property type="term" value="F:phosphoric diester hydrolase activity"/>
    <property type="evidence" value="ECO:0007669"/>
    <property type="project" value="InterPro"/>
</dbReference>
<dbReference type="PROSITE" id="PS51257">
    <property type="entry name" value="PROKAR_LIPOPROTEIN"/>
    <property type="match status" value="1"/>
</dbReference>
<dbReference type="AlphaFoldDB" id="A0AAW9SHI4"/>
<proteinExistence type="predicted"/>
<evidence type="ECO:0000259" key="1">
    <source>
        <dbReference type="PROSITE" id="PS51704"/>
    </source>
</evidence>
<dbReference type="Pfam" id="PF03009">
    <property type="entry name" value="GDPD"/>
    <property type="match status" value="1"/>
</dbReference>
<dbReference type="GO" id="GO:0006629">
    <property type="term" value="P:lipid metabolic process"/>
    <property type="evidence" value="ECO:0007669"/>
    <property type="project" value="InterPro"/>
</dbReference>
<protein>
    <submittedName>
        <fullName evidence="2">Glycerophosphodiester phosphodiesterase family protein</fullName>
    </submittedName>
</protein>
<dbReference type="SUPFAM" id="SSF51695">
    <property type="entry name" value="PLC-like phosphodiesterases"/>
    <property type="match status" value="1"/>
</dbReference>
<reference evidence="2 3" key="1">
    <citation type="submission" date="2024-04" db="EMBL/GenBank/DDBJ databases">
        <title>Novel genus in family Flammeovirgaceae.</title>
        <authorList>
            <person name="Nguyen T.H."/>
            <person name="Vuong T.Q."/>
            <person name="Le H."/>
            <person name="Kim S.-G."/>
        </authorList>
    </citation>
    <scope>NUCLEOTIDE SEQUENCE [LARGE SCALE GENOMIC DNA]</scope>
    <source>
        <strain evidence="2 3">JCM 23209</strain>
    </source>
</reference>
<evidence type="ECO:0000313" key="2">
    <source>
        <dbReference type="EMBL" id="MEN7550271.1"/>
    </source>
</evidence>
<sequence>MLSKFIPVSCLALWLFGCQSTQQESTEMKSLIVAHRGASFEAPENTVASAQLAWQQNADAVEVDIHTSKDQRIMVIHDKNTKRTCGADMLVKETLADSLRALEAGSWKDVKYEGEPLPFLEEVIETIPAGKKLYVEIKCEKTVVPLLKEMLAQHPKKEQILFIAFDYETIVATKEAFPENKAYWLSSKLPEDYKSLFEKVKKDKLDGVDLSHKVIDAEVVKTAGELGLEVHTWTVNDLERANELQTIGVKSITTDKPGEILGGLQ</sequence>
<dbReference type="PANTHER" id="PTHR46211">
    <property type="entry name" value="GLYCEROPHOSPHORYL DIESTER PHOSPHODIESTERASE"/>
    <property type="match status" value="1"/>
</dbReference>
<comment type="caution">
    <text evidence="2">The sequence shown here is derived from an EMBL/GenBank/DDBJ whole genome shotgun (WGS) entry which is preliminary data.</text>
</comment>
<dbReference type="Gene3D" id="3.20.20.190">
    <property type="entry name" value="Phosphatidylinositol (PI) phosphodiesterase"/>
    <property type="match status" value="1"/>
</dbReference>
<dbReference type="PROSITE" id="PS51704">
    <property type="entry name" value="GP_PDE"/>
    <property type="match status" value="1"/>
</dbReference>
<organism evidence="2 3">
    <name type="scientific">Rapidithrix thailandica</name>
    <dbReference type="NCBI Taxonomy" id="413964"/>
    <lineage>
        <taxon>Bacteria</taxon>
        <taxon>Pseudomonadati</taxon>
        <taxon>Bacteroidota</taxon>
        <taxon>Cytophagia</taxon>
        <taxon>Cytophagales</taxon>
        <taxon>Flammeovirgaceae</taxon>
        <taxon>Rapidithrix</taxon>
    </lineage>
</organism>
<dbReference type="InterPro" id="IPR030395">
    <property type="entry name" value="GP_PDE_dom"/>
</dbReference>
<dbReference type="PANTHER" id="PTHR46211:SF1">
    <property type="entry name" value="GLYCEROPHOSPHODIESTER PHOSPHODIESTERASE, CYTOPLASMIC"/>
    <property type="match status" value="1"/>
</dbReference>